<gene>
    <name evidence="1" type="ORF">ABOZ73_11485</name>
</gene>
<evidence type="ECO:0000313" key="1">
    <source>
        <dbReference type="EMBL" id="XDO95437.1"/>
    </source>
</evidence>
<evidence type="ECO:0008006" key="2">
    <source>
        <dbReference type="Google" id="ProtNLM"/>
    </source>
</evidence>
<proteinExistence type="predicted"/>
<sequence length="75" mass="8124">MARKLDANRFEAALQDELYALAATLYDDNPVAAVIKLRALTEIGDRLDLEALINLAARLARQARREGGAAGPNAF</sequence>
<reference evidence="1" key="1">
    <citation type="submission" date="2024-06" db="EMBL/GenBank/DDBJ databases">
        <title>Caulobacter inopinatus, sp. nov.</title>
        <authorList>
            <person name="Donachie S.P."/>
        </authorList>
    </citation>
    <scope>NUCLEOTIDE SEQUENCE</scope>
    <source>
        <strain evidence="1">73W</strain>
    </source>
</reference>
<dbReference type="EMBL" id="CP158375">
    <property type="protein sequence ID" value="XDO95437.1"/>
    <property type="molecule type" value="Genomic_DNA"/>
</dbReference>
<organism evidence="1">
    <name type="scientific">Caulobacter sp. 73W</name>
    <dbReference type="NCBI Taxonomy" id="3161137"/>
    <lineage>
        <taxon>Bacteria</taxon>
        <taxon>Pseudomonadati</taxon>
        <taxon>Pseudomonadota</taxon>
        <taxon>Alphaproteobacteria</taxon>
        <taxon>Caulobacterales</taxon>
        <taxon>Caulobacteraceae</taxon>
        <taxon>Caulobacter</taxon>
    </lineage>
</organism>
<accession>A0AB39KPA6</accession>
<name>A0AB39KPA6_9CAUL</name>
<dbReference type="AlphaFoldDB" id="A0AB39KPA6"/>
<protein>
    <recommendedName>
        <fullName evidence="2">Histidine kinase</fullName>
    </recommendedName>
</protein>
<dbReference type="RefSeq" id="WP_369058286.1">
    <property type="nucleotide sequence ID" value="NZ_CP158375.1"/>
</dbReference>